<dbReference type="EMBL" id="QRYQ01000043">
    <property type="protein sequence ID" value="RGU88664.1"/>
    <property type="molecule type" value="Genomic_DNA"/>
</dbReference>
<keyword evidence="3 5" id="KW-0238">DNA-binding</keyword>
<dbReference type="GO" id="GO:0006310">
    <property type="term" value="P:DNA recombination"/>
    <property type="evidence" value="ECO:0007669"/>
    <property type="project" value="UniProtKB-KW"/>
</dbReference>
<reference evidence="8 9" key="1">
    <citation type="submission" date="2018-08" db="EMBL/GenBank/DDBJ databases">
        <title>A genome reference for cultivated species of the human gut microbiota.</title>
        <authorList>
            <person name="Zou Y."/>
            <person name="Xue W."/>
            <person name="Luo G."/>
        </authorList>
    </citation>
    <scope>NUCLEOTIDE SEQUENCE [LARGE SCALE GENOMIC DNA]</scope>
    <source>
        <strain evidence="8 9">AF15-20</strain>
    </source>
</reference>
<dbReference type="PROSITE" id="PS51898">
    <property type="entry name" value="TYR_RECOMBINASE"/>
    <property type="match status" value="1"/>
</dbReference>
<dbReference type="Pfam" id="PF14659">
    <property type="entry name" value="Phage_int_SAM_3"/>
    <property type="match status" value="1"/>
</dbReference>
<name>A0A395W6T3_9FIRM</name>
<evidence type="ECO:0000256" key="3">
    <source>
        <dbReference type="ARBA" id="ARBA00023125"/>
    </source>
</evidence>
<accession>A0A395W6T3</accession>
<dbReference type="RefSeq" id="WP_118326008.1">
    <property type="nucleotide sequence ID" value="NZ_CATXNH010000117.1"/>
</dbReference>
<dbReference type="PANTHER" id="PTHR30349:SF41">
    <property type="entry name" value="INTEGRASE_RECOMBINASE PROTEIN MJ0367-RELATED"/>
    <property type="match status" value="1"/>
</dbReference>
<dbReference type="Proteomes" id="UP000265489">
    <property type="component" value="Unassembled WGS sequence"/>
</dbReference>
<dbReference type="PANTHER" id="PTHR30349">
    <property type="entry name" value="PHAGE INTEGRASE-RELATED"/>
    <property type="match status" value="1"/>
</dbReference>
<dbReference type="InterPro" id="IPR002104">
    <property type="entry name" value="Integrase_catalytic"/>
</dbReference>
<evidence type="ECO:0000313" key="9">
    <source>
        <dbReference type="Proteomes" id="UP000265489"/>
    </source>
</evidence>
<dbReference type="InterPro" id="IPR011010">
    <property type="entry name" value="DNA_brk_join_enz"/>
</dbReference>
<organism evidence="8 9">
    <name type="scientific">Holdemanella biformis</name>
    <dbReference type="NCBI Taxonomy" id="1735"/>
    <lineage>
        <taxon>Bacteria</taxon>
        <taxon>Bacillati</taxon>
        <taxon>Bacillota</taxon>
        <taxon>Erysipelotrichia</taxon>
        <taxon>Erysipelotrichales</taxon>
        <taxon>Erysipelotrichaceae</taxon>
        <taxon>Holdemanella</taxon>
    </lineage>
</organism>
<dbReference type="InterPro" id="IPR013762">
    <property type="entry name" value="Integrase-like_cat_sf"/>
</dbReference>
<dbReference type="InterPro" id="IPR004107">
    <property type="entry name" value="Integrase_SAM-like_N"/>
</dbReference>
<dbReference type="InterPro" id="IPR010998">
    <property type="entry name" value="Integrase_recombinase_N"/>
</dbReference>
<feature type="domain" description="Tyr recombinase" evidence="6">
    <location>
        <begin position="175"/>
        <end position="407"/>
    </location>
</feature>
<dbReference type="Pfam" id="PF00589">
    <property type="entry name" value="Phage_integrase"/>
    <property type="match status" value="1"/>
</dbReference>
<dbReference type="PROSITE" id="PS51900">
    <property type="entry name" value="CB"/>
    <property type="match status" value="1"/>
</dbReference>
<keyword evidence="4" id="KW-0233">DNA recombination</keyword>
<evidence type="ECO:0000256" key="2">
    <source>
        <dbReference type="ARBA" id="ARBA00022908"/>
    </source>
</evidence>
<comment type="similarity">
    <text evidence="1">Belongs to the 'phage' integrase family.</text>
</comment>
<dbReference type="GO" id="GO:0003677">
    <property type="term" value="F:DNA binding"/>
    <property type="evidence" value="ECO:0007669"/>
    <property type="project" value="UniProtKB-UniRule"/>
</dbReference>
<keyword evidence="2" id="KW-0229">DNA integration</keyword>
<protein>
    <submittedName>
        <fullName evidence="8">Site-specific integrase</fullName>
    </submittedName>
</protein>
<dbReference type="Gene3D" id="1.10.443.10">
    <property type="entry name" value="Intergrase catalytic core"/>
    <property type="match status" value="1"/>
</dbReference>
<dbReference type="AlphaFoldDB" id="A0A395W6T3"/>
<comment type="caution">
    <text evidence="8">The sequence shown here is derived from an EMBL/GenBank/DDBJ whole genome shotgun (WGS) entry which is preliminary data.</text>
</comment>
<feature type="domain" description="Core-binding (CB)" evidence="7">
    <location>
        <begin position="59"/>
        <end position="146"/>
    </location>
</feature>
<evidence type="ECO:0000256" key="4">
    <source>
        <dbReference type="ARBA" id="ARBA00023172"/>
    </source>
</evidence>
<evidence type="ECO:0000259" key="6">
    <source>
        <dbReference type="PROSITE" id="PS51898"/>
    </source>
</evidence>
<sequence length="452" mass="52375">MATINKRNGKYCVIYYYVDTKGKKRQKWETFDSISEAKARKSIVEAEKAKGSFIPPNTDTVESFLDTFIELYGYQNWSVSTLTRNRSTIKYYILPYIGKKKLQDIKPIVIEKYYRDLKEQRVIRPMRSNTDGKVTSYILKSVHKLLSCAFGCAEKWELIASNPFKKVTPPKHEYAKKEIWTSEMISRALEVCEDPKISLAIQLSFACSLRIGEVLGLQWKNVFISDEDIEKDNAHIVVEQQLQRLSKKGIDELNVQDILYTFPSATDNESNTTVLVLRKPKTQSSIRTIWLPNTLVQFLREWKEQQNEYKEFFRDEYHDYDMVLCFEDGRPVEHNIIRKGLAKVSEKAGLPPVVFHSLRHSSTTYKLKLNHGDIKATQGDTGHAQADMVTDLYSHILDEDRKINAQKFDESFYQNNDEDNAKRKKDSIDVDKLVASLKDNPDLLDKLLDALK</sequence>
<dbReference type="SUPFAM" id="SSF56349">
    <property type="entry name" value="DNA breaking-rejoining enzymes"/>
    <property type="match status" value="1"/>
</dbReference>
<dbReference type="InterPro" id="IPR044068">
    <property type="entry name" value="CB"/>
</dbReference>
<evidence type="ECO:0000256" key="1">
    <source>
        <dbReference type="ARBA" id="ARBA00008857"/>
    </source>
</evidence>
<dbReference type="InterPro" id="IPR050090">
    <property type="entry name" value="Tyrosine_recombinase_XerCD"/>
</dbReference>
<evidence type="ECO:0000259" key="7">
    <source>
        <dbReference type="PROSITE" id="PS51900"/>
    </source>
</evidence>
<dbReference type="GO" id="GO:0015074">
    <property type="term" value="P:DNA integration"/>
    <property type="evidence" value="ECO:0007669"/>
    <property type="project" value="UniProtKB-KW"/>
</dbReference>
<dbReference type="GeneID" id="66580800"/>
<dbReference type="Gene3D" id="1.10.150.130">
    <property type="match status" value="1"/>
</dbReference>
<evidence type="ECO:0000313" key="8">
    <source>
        <dbReference type="EMBL" id="RGU88664.1"/>
    </source>
</evidence>
<proteinExistence type="inferred from homology"/>
<evidence type="ECO:0000256" key="5">
    <source>
        <dbReference type="PROSITE-ProRule" id="PRU01248"/>
    </source>
</evidence>
<gene>
    <name evidence="8" type="ORF">DWW32_12800</name>
</gene>
<dbReference type="CDD" id="cd01189">
    <property type="entry name" value="INT_ICEBs1_C_like"/>
    <property type="match status" value="1"/>
</dbReference>